<evidence type="ECO:0000313" key="3">
    <source>
        <dbReference type="Proteomes" id="UP000623608"/>
    </source>
</evidence>
<dbReference type="EMBL" id="BOMY01000031">
    <property type="protein sequence ID" value="GIF21690.1"/>
    <property type="molecule type" value="Genomic_DNA"/>
</dbReference>
<comment type="caution">
    <text evidence="2">The sequence shown here is derived from an EMBL/GenBank/DDBJ whole genome shotgun (WGS) entry which is preliminary data.</text>
</comment>
<evidence type="ECO:0000313" key="2">
    <source>
        <dbReference type="EMBL" id="GIF21690.1"/>
    </source>
</evidence>
<evidence type="ECO:0000256" key="1">
    <source>
        <dbReference type="SAM" id="SignalP"/>
    </source>
</evidence>
<dbReference type="RefSeq" id="WP_203808510.1">
    <property type="nucleotide sequence ID" value="NZ_BOMY01000031.1"/>
</dbReference>
<protein>
    <submittedName>
        <fullName evidence="2">Uncharacterized protein</fullName>
    </submittedName>
</protein>
<keyword evidence="1" id="KW-0732">Signal</keyword>
<keyword evidence="3" id="KW-1185">Reference proteome</keyword>
<dbReference type="AlphaFoldDB" id="A0A919NP52"/>
<gene>
    <name evidence="2" type="ORF">Ate02nite_44200</name>
</gene>
<reference evidence="2" key="1">
    <citation type="submission" date="2021-01" db="EMBL/GenBank/DDBJ databases">
        <title>Whole genome shotgun sequence of Actinoplanes tereljensis NBRC 105297.</title>
        <authorList>
            <person name="Komaki H."/>
            <person name="Tamura T."/>
        </authorList>
    </citation>
    <scope>NUCLEOTIDE SEQUENCE</scope>
    <source>
        <strain evidence="2">NBRC 105297</strain>
    </source>
</reference>
<dbReference type="Proteomes" id="UP000623608">
    <property type="component" value="Unassembled WGS sequence"/>
</dbReference>
<proteinExistence type="predicted"/>
<name>A0A919NP52_9ACTN</name>
<feature type="signal peptide" evidence="1">
    <location>
        <begin position="1"/>
        <end position="27"/>
    </location>
</feature>
<dbReference type="Gene3D" id="2.60.20.10">
    <property type="entry name" value="Crystallins"/>
    <property type="match status" value="1"/>
</dbReference>
<sequence>MIRKTGVALAITAGVLGVAAISAPAFAASGNGVIETGEFVLWKNSSYGAQLRDEYSAVSNYNDGRYFVNSTTKLNDNASSIANYDNSLGVRTYTDSGYSGSYISVLAYGQASGSISWAYSSLGGFNDELSSHKFV</sequence>
<feature type="chain" id="PRO_5037364474" evidence="1">
    <location>
        <begin position="28"/>
        <end position="135"/>
    </location>
</feature>
<organism evidence="2 3">
    <name type="scientific">Paractinoplanes tereljensis</name>
    <dbReference type="NCBI Taxonomy" id="571912"/>
    <lineage>
        <taxon>Bacteria</taxon>
        <taxon>Bacillati</taxon>
        <taxon>Actinomycetota</taxon>
        <taxon>Actinomycetes</taxon>
        <taxon>Micromonosporales</taxon>
        <taxon>Micromonosporaceae</taxon>
        <taxon>Paractinoplanes</taxon>
    </lineage>
</organism>
<accession>A0A919NP52</accession>